<dbReference type="Proteomes" id="UP000255303">
    <property type="component" value="Unassembled WGS sequence"/>
</dbReference>
<gene>
    <name evidence="2" type="ORF">DBO86_17020</name>
    <name evidence="3" type="ORF">EGJ44_11150</name>
    <name evidence="1" type="ORF">N5J11_11815</name>
    <name evidence="4" type="ORF">NCTC10692_02450</name>
    <name evidence="5" type="ORF">NCTC10860_00957</name>
</gene>
<evidence type="ECO:0000313" key="6">
    <source>
        <dbReference type="Proteomes" id="UP000244052"/>
    </source>
</evidence>
<reference evidence="2 6" key="1">
    <citation type="submission" date="2018-04" db="EMBL/GenBank/DDBJ databases">
        <title>Pseudomonas sp. nov., isolated from mangrove soil.</title>
        <authorList>
            <person name="Chen C."/>
        </authorList>
    </citation>
    <scope>NUCLEOTIDE SEQUENCE [LARGE SCALE GENOMIC DNA]</scope>
    <source>
        <strain evidence="2 6">JCM 14246</strain>
    </source>
</reference>
<evidence type="ECO:0000313" key="9">
    <source>
        <dbReference type="Proteomes" id="UP000272833"/>
    </source>
</evidence>
<dbReference type="EMBL" id="QASO01000102">
    <property type="protein sequence ID" value="PTU77964.1"/>
    <property type="molecule type" value="Genomic_DNA"/>
</dbReference>
<dbReference type="InterPro" id="IPR038444">
    <property type="entry name" value="DUF465_sf"/>
</dbReference>
<reference evidence="3 9" key="3">
    <citation type="submission" date="2018-10" db="EMBL/GenBank/DDBJ databases">
        <title>Transmission dynamics of multidrug resistant bacteria on intensive care unit surfaces.</title>
        <authorList>
            <person name="D'Souza A.W."/>
            <person name="Potter R.F."/>
            <person name="Wallace M."/>
            <person name="Shupe A."/>
            <person name="Patel S."/>
            <person name="Sun S."/>
            <person name="Gul D."/>
            <person name="Kwon J.H."/>
            <person name="Andleeb S."/>
            <person name="Burnham C.-A.D."/>
            <person name="Dantas G."/>
        </authorList>
    </citation>
    <scope>NUCLEOTIDE SEQUENCE [LARGE SCALE GENOMIC DNA]</scope>
    <source>
        <strain evidence="3 9">PO_271</strain>
    </source>
</reference>
<reference evidence="7 8" key="2">
    <citation type="submission" date="2018-06" db="EMBL/GenBank/DDBJ databases">
        <authorList>
            <consortium name="Pathogen Informatics"/>
            <person name="Doyle S."/>
        </authorList>
    </citation>
    <scope>NUCLEOTIDE SEQUENCE [LARGE SCALE GENOMIC DNA]</scope>
    <source>
        <strain evidence="4 8">NCTC10692</strain>
        <strain evidence="5 7">NCTC10860</strain>
    </source>
</reference>
<accession>A0A2T5PJR3</accession>
<protein>
    <submittedName>
        <fullName evidence="2">DUF465 domain-containing protein</fullName>
    </submittedName>
    <submittedName>
        <fullName evidence="4">Uncharacterized protein conserved in bacteria</fullName>
    </submittedName>
    <submittedName>
        <fullName evidence="1">YdcH family protein</fullName>
    </submittedName>
</protein>
<evidence type="ECO:0000313" key="5">
    <source>
        <dbReference type="EMBL" id="SUD58707.1"/>
    </source>
</evidence>
<evidence type="ECO:0000313" key="8">
    <source>
        <dbReference type="Proteomes" id="UP000255303"/>
    </source>
</evidence>
<dbReference type="EMBL" id="RHRS01000024">
    <property type="protein sequence ID" value="RRW36263.1"/>
    <property type="molecule type" value="Genomic_DNA"/>
</dbReference>
<accession>A0A379JU05</accession>
<organism evidence="4 8">
    <name type="scientific">Ectopseudomonas oleovorans</name>
    <name type="common">Pseudomonas oleovorans</name>
    <dbReference type="NCBI Taxonomy" id="301"/>
    <lineage>
        <taxon>Bacteria</taxon>
        <taxon>Pseudomonadati</taxon>
        <taxon>Pseudomonadota</taxon>
        <taxon>Gammaproteobacteria</taxon>
        <taxon>Pseudomonadales</taxon>
        <taxon>Pseudomonadaceae</taxon>
        <taxon>Ectopseudomonas</taxon>
    </lineage>
</organism>
<dbReference type="Proteomes" id="UP000244052">
    <property type="component" value="Unassembled WGS sequence"/>
</dbReference>
<dbReference type="AlphaFoldDB" id="A0A061CMM1"/>
<dbReference type="EMBL" id="JAOCJE010000001">
    <property type="protein sequence ID" value="MDH1339911.1"/>
    <property type="molecule type" value="Genomic_DNA"/>
</dbReference>
<dbReference type="EMBL" id="UGUV01000002">
    <property type="protein sequence ID" value="SUD51985.1"/>
    <property type="molecule type" value="Genomic_DNA"/>
</dbReference>
<dbReference type="Gene3D" id="6.10.280.50">
    <property type="match status" value="1"/>
</dbReference>
<dbReference type="EMBL" id="UGUW01000004">
    <property type="protein sequence ID" value="SUD58707.1"/>
    <property type="molecule type" value="Genomic_DNA"/>
</dbReference>
<evidence type="ECO:0000313" key="1">
    <source>
        <dbReference type="EMBL" id="MDH1339911.1"/>
    </source>
</evidence>
<proteinExistence type="predicted"/>
<reference evidence="1" key="4">
    <citation type="submission" date="2022-09" db="EMBL/GenBank/DDBJ databases">
        <title>Intensive care unit water sources are persistently colonized with multi-drug resistant bacteria and are the site of extensive horizontal gene transfer of antibiotic resistance genes.</title>
        <authorList>
            <person name="Diorio-Toth L."/>
        </authorList>
    </citation>
    <scope>NUCLEOTIDE SEQUENCE</scope>
    <source>
        <strain evidence="1">GD03704</strain>
    </source>
</reference>
<dbReference type="GeneID" id="83640019"/>
<dbReference type="Proteomes" id="UP001161697">
    <property type="component" value="Unassembled WGS sequence"/>
</dbReference>
<name>A0A061CMM1_ECTOL</name>
<evidence type="ECO:0000313" key="4">
    <source>
        <dbReference type="EMBL" id="SUD51985.1"/>
    </source>
</evidence>
<dbReference type="InterPro" id="IPR007420">
    <property type="entry name" value="DUF465"/>
</dbReference>
<sequence length="82" mass="9336">MPLEHHPLSREFPQQHDALRTLLHSDPHFPRLASDYEALDRRIYAIEAGREAADDLILQGLKLQRVALKDEIAELLRKAGSA</sequence>
<dbReference type="Proteomes" id="UP000272833">
    <property type="component" value="Unassembled WGS sequence"/>
</dbReference>
<evidence type="ECO:0000313" key="2">
    <source>
        <dbReference type="EMBL" id="PTU77964.1"/>
    </source>
</evidence>
<evidence type="ECO:0000313" key="3">
    <source>
        <dbReference type="EMBL" id="RRW36263.1"/>
    </source>
</evidence>
<dbReference type="Pfam" id="PF04325">
    <property type="entry name" value="DUF465"/>
    <property type="match status" value="1"/>
</dbReference>
<dbReference type="Proteomes" id="UP000254084">
    <property type="component" value="Unassembled WGS sequence"/>
</dbReference>
<evidence type="ECO:0000313" key="7">
    <source>
        <dbReference type="Proteomes" id="UP000254084"/>
    </source>
</evidence>
<keyword evidence="6" id="KW-1185">Reference proteome</keyword>
<dbReference type="RefSeq" id="WP_004425048.1">
    <property type="nucleotide sequence ID" value="NZ_CAJQNA010000132.1"/>
</dbReference>
<accession>A0A061CMM1</accession>